<feature type="transmembrane region" description="Helical" evidence="1">
    <location>
        <begin position="234"/>
        <end position="260"/>
    </location>
</feature>
<name>A0ABW0QZ57_9BACL</name>
<keyword evidence="4" id="KW-1185">Reference proteome</keyword>
<dbReference type="Proteomes" id="UP001596108">
    <property type="component" value="Unassembled WGS sequence"/>
</dbReference>
<evidence type="ECO:0000313" key="4">
    <source>
        <dbReference type="Proteomes" id="UP001596108"/>
    </source>
</evidence>
<feature type="transmembrane region" description="Helical" evidence="1">
    <location>
        <begin position="112"/>
        <end position="142"/>
    </location>
</feature>
<sequence length="278" mass="29755">MKHIRLLWLPILLGLLLFPTNTFAKGLFEHQNTNILSNETVDDVVVIGGDASIAGTVEDSVVVINGDVHLLPGAHIDGIIIVIGGNLQQDDGAVVTNEVIAISFDNATVNSLIIGAGLIIGIGVLQLAGSLLMLILPVLMVAIGKRHAAAFVNRFRKFPRGKLLSMGFFAWLLLLAVTMLLVLTIVGIPFILLIALIIFVAVAFGLTVMSQLLGEQLQGMVGKPEWMRTGAGAFILAASVNIPFIGLLILFVIILFSLGITTSWTASKLFDRTKRISK</sequence>
<keyword evidence="1" id="KW-0472">Membrane</keyword>
<gene>
    <name evidence="3" type="ORF">ACFPQ4_12650</name>
</gene>
<dbReference type="InterPro" id="IPR058486">
    <property type="entry name" value="DUF8173"/>
</dbReference>
<evidence type="ECO:0000259" key="2">
    <source>
        <dbReference type="Pfam" id="PF26514"/>
    </source>
</evidence>
<organism evidence="3 4">
    <name type="scientific">Cohnella yongneupensis</name>
    <dbReference type="NCBI Taxonomy" id="425006"/>
    <lineage>
        <taxon>Bacteria</taxon>
        <taxon>Bacillati</taxon>
        <taxon>Bacillota</taxon>
        <taxon>Bacilli</taxon>
        <taxon>Bacillales</taxon>
        <taxon>Paenibacillaceae</taxon>
        <taxon>Cohnella</taxon>
    </lineage>
</organism>
<accession>A0ABW0QZ57</accession>
<dbReference type="Pfam" id="PF26514">
    <property type="entry name" value="DUF8173"/>
    <property type="match status" value="1"/>
</dbReference>
<feature type="domain" description="DUF8173" evidence="2">
    <location>
        <begin position="116"/>
        <end position="261"/>
    </location>
</feature>
<evidence type="ECO:0000256" key="1">
    <source>
        <dbReference type="SAM" id="Phobius"/>
    </source>
</evidence>
<keyword evidence="1" id="KW-0812">Transmembrane</keyword>
<feature type="transmembrane region" description="Helical" evidence="1">
    <location>
        <begin position="163"/>
        <end position="185"/>
    </location>
</feature>
<dbReference type="EMBL" id="JBHSNC010000038">
    <property type="protein sequence ID" value="MFC5530279.1"/>
    <property type="molecule type" value="Genomic_DNA"/>
</dbReference>
<keyword evidence="1" id="KW-1133">Transmembrane helix</keyword>
<protein>
    <recommendedName>
        <fullName evidence="2">DUF8173 domain-containing protein</fullName>
    </recommendedName>
</protein>
<feature type="transmembrane region" description="Helical" evidence="1">
    <location>
        <begin position="191"/>
        <end position="213"/>
    </location>
</feature>
<comment type="caution">
    <text evidence="3">The sequence shown here is derived from an EMBL/GenBank/DDBJ whole genome shotgun (WGS) entry which is preliminary data.</text>
</comment>
<proteinExistence type="predicted"/>
<dbReference type="RefSeq" id="WP_378112218.1">
    <property type="nucleotide sequence ID" value="NZ_JBHSNC010000038.1"/>
</dbReference>
<evidence type="ECO:0000313" key="3">
    <source>
        <dbReference type="EMBL" id="MFC5530279.1"/>
    </source>
</evidence>
<reference evidence="4" key="1">
    <citation type="journal article" date="2019" name="Int. J. Syst. Evol. Microbiol.">
        <title>The Global Catalogue of Microorganisms (GCM) 10K type strain sequencing project: providing services to taxonomists for standard genome sequencing and annotation.</title>
        <authorList>
            <consortium name="The Broad Institute Genomics Platform"/>
            <consortium name="The Broad Institute Genome Sequencing Center for Infectious Disease"/>
            <person name="Wu L."/>
            <person name="Ma J."/>
        </authorList>
    </citation>
    <scope>NUCLEOTIDE SEQUENCE [LARGE SCALE GENOMIC DNA]</scope>
    <source>
        <strain evidence="4">CGMCC 1.18578</strain>
    </source>
</reference>